<evidence type="ECO:0000313" key="3">
    <source>
        <dbReference type="EMBL" id="WKW15272.1"/>
    </source>
</evidence>
<keyword evidence="1" id="KW-0812">Transmembrane</keyword>
<gene>
    <name evidence="2" type="ORF">Strain138_001650</name>
    <name evidence="3" type="ORF">Strain318_001649</name>
</gene>
<dbReference type="Proteomes" id="UP001229955">
    <property type="component" value="Chromosome"/>
</dbReference>
<feature type="transmembrane region" description="Helical" evidence="1">
    <location>
        <begin position="41"/>
        <end position="60"/>
    </location>
</feature>
<sequence>MNWLHALGRNTHIAMGTLGLLSGALAMMLRKGSRTHARVGHVFFVSMTLMASTGTILSMVPELDRVNIAGGSLALYLTITAWVTVERRPGSVGRAEWLMAAAGAGAAILLFSFAARAAGIPAEAGAVPFFSAFGSILALSVAGDVRLIRRGGVQGRARTTRHLWRMCTAMLLATLSLFLGQPQVFPDVLRERGLLAVPPALVVAALLYFLVRERARAPRALRAR</sequence>
<proteinExistence type="predicted"/>
<feature type="transmembrane region" description="Helical" evidence="1">
    <location>
        <begin position="193"/>
        <end position="211"/>
    </location>
</feature>
<dbReference type="EMBL" id="CP130612">
    <property type="protein sequence ID" value="WKW12365.1"/>
    <property type="molecule type" value="Genomic_DNA"/>
</dbReference>
<dbReference type="RefSeq" id="WP_367885241.1">
    <property type="nucleotide sequence ID" value="NZ_CP130612.1"/>
</dbReference>
<reference evidence="3" key="1">
    <citation type="submission" date="2023-07" db="EMBL/GenBank/DDBJ databases">
        <authorList>
            <person name="Haufschild T."/>
            <person name="Kallscheuer N."/>
            <person name="Hammer J."/>
            <person name="Kohn T."/>
            <person name="Kabuu M."/>
            <person name="Jogler M."/>
            <person name="Wohfarth N."/>
            <person name="Heuer A."/>
            <person name="Rohde M."/>
            <person name="van Teeseling M.C.F."/>
            <person name="Jogler C."/>
        </authorList>
    </citation>
    <scope>NUCLEOTIDE SEQUENCE</scope>
    <source>
        <strain evidence="2">Strain 138</strain>
        <strain evidence="3">Strain 318</strain>
    </source>
</reference>
<keyword evidence="1" id="KW-0472">Membrane</keyword>
<feature type="transmembrane region" description="Helical" evidence="1">
    <location>
        <begin position="12"/>
        <end position="29"/>
    </location>
</feature>
<feature type="transmembrane region" description="Helical" evidence="1">
    <location>
        <begin position="124"/>
        <end position="142"/>
    </location>
</feature>
<keyword evidence="4" id="KW-1185">Reference proteome</keyword>
<dbReference type="AlphaFoldDB" id="A0AA49K0N8"/>
<dbReference type="KEGG" id="pspc:Strain318_001649"/>
<dbReference type="EMBL" id="CP130613">
    <property type="protein sequence ID" value="WKW15272.1"/>
    <property type="molecule type" value="Genomic_DNA"/>
</dbReference>
<feature type="transmembrane region" description="Helical" evidence="1">
    <location>
        <begin position="66"/>
        <end position="85"/>
    </location>
</feature>
<feature type="transmembrane region" description="Helical" evidence="1">
    <location>
        <begin position="163"/>
        <end position="181"/>
    </location>
</feature>
<accession>A0AA49JUX7</accession>
<accession>A0AA49K0N8</accession>
<protein>
    <recommendedName>
        <fullName evidence="5">DUF2306 domain-containing protein</fullName>
    </recommendedName>
</protein>
<organism evidence="3 4">
    <name type="scientific">Pseudogemmatithrix spongiicola</name>
    <dbReference type="NCBI Taxonomy" id="3062599"/>
    <lineage>
        <taxon>Bacteria</taxon>
        <taxon>Pseudomonadati</taxon>
        <taxon>Gemmatimonadota</taxon>
        <taxon>Gemmatimonadia</taxon>
        <taxon>Gemmatimonadales</taxon>
        <taxon>Gemmatimonadaceae</taxon>
        <taxon>Pseudogemmatithrix</taxon>
    </lineage>
</organism>
<feature type="transmembrane region" description="Helical" evidence="1">
    <location>
        <begin position="97"/>
        <end position="118"/>
    </location>
</feature>
<keyword evidence="1" id="KW-1133">Transmembrane helix</keyword>
<evidence type="ECO:0008006" key="5">
    <source>
        <dbReference type="Google" id="ProtNLM"/>
    </source>
</evidence>
<evidence type="ECO:0000256" key="1">
    <source>
        <dbReference type="SAM" id="Phobius"/>
    </source>
</evidence>
<evidence type="ECO:0000313" key="4">
    <source>
        <dbReference type="Proteomes" id="UP001229955"/>
    </source>
</evidence>
<name>A0AA49K0N8_9BACT</name>
<evidence type="ECO:0000313" key="2">
    <source>
        <dbReference type="EMBL" id="WKW12365.1"/>
    </source>
</evidence>